<evidence type="ECO:0000313" key="2">
    <source>
        <dbReference type="Proteomes" id="UP000722989"/>
    </source>
</evidence>
<organism evidence="1 2">
    <name type="scientific">Planosporangium thailandense</name>
    <dbReference type="NCBI Taxonomy" id="765197"/>
    <lineage>
        <taxon>Bacteria</taxon>
        <taxon>Bacillati</taxon>
        <taxon>Actinomycetota</taxon>
        <taxon>Actinomycetes</taxon>
        <taxon>Micromonosporales</taxon>
        <taxon>Micromonosporaceae</taxon>
        <taxon>Planosporangium</taxon>
    </lineage>
</organism>
<dbReference type="EMBL" id="JAATVY010000002">
    <property type="protein sequence ID" value="NJC69109.1"/>
    <property type="molecule type" value="Genomic_DNA"/>
</dbReference>
<comment type="caution">
    <text evidence="1">The sequence shown here is derived from an EMBL/GenBank/DDBJ whole genome shotgun (WGS) entry which is preliminary data.</text>
</comment>
<proteinExistence type="predicted"/>
<dbReference type="Proteomes" id="UP000722989">
    <property type="component" value="Unassembled WGS sequence"/>
</dbReference>
<dbReference type="RefSeq" id="WP_167923962.1">
    <property type="nucleotide sequence ID" value="NZ_JAATVY010000002.1"/>
</dbReference>
<evidence type="ECO:0008006" key="3">
    <source>
        <dbReference type="Google" id="ProtNLM"/>
    </source>
</evidence>
<reference evidence="1 2" key="1">
    <citation type="submission" date="2020-03" db="EMBL/GenBank/DDBJ databases">
        <title>WGS of the type strain of Planosporangium spp.</title>
        <authorList>
            <person name="Thawai C."/>
        </authorList>
    </citation>
    <scope>NUCLEOTIDE SEQUENCE [LARGE SCALE GENOMIC DNA]</scope>
    <source>
        <strain evidence="1 2">TBRC 5610</strain>
    </source>
</reference>
<evidence type="ECO:0000313" key="1">
    <source>
        <dbReference type="EMBL" id="NJC69109.1"/>
    </source>
</evidence>
<name>A0ABX0XV79_9ACTN</name>
<gene>
    <name evidence="1" type="ORF">HC031_05135</name>
</gene>
<keyword evidence="2" id="KW-1185">Reference proteome</keyword>
<protein>
    <recommendedName>
        <fullName evidence="3">DUF2267 domain-containing protein</fullName>
    </recommendedName>
</protein>
<sequence>MADKPVAGSVEPLLDELTREMATSAEPSVDSIMRHDAVTNALTEAATVSLSRALAESSGLDRVLLGSALVPALADALAPALARALMPEIVNILERLDAAESPRKEPVIGRKR</sequence>
<accession>A0ABX0XV79</accession>